<protein>
    <submittedName>
        <fullName evidence="1">Uncharacterized protein</fullName>
    </submittedName>
</protein>
<name>A0A1S7QQU7_9HYPH</name>
<reference evidence="1 2" key="1">
    <citation type="submission" date="2016-01" db="EMBL/GenBank/DDBJ databases">
        <authorList>
            <person name="Oliw E.H."/>
        </authorList>
    </citation>
    <scope>NUCLEOTIDE SEQUENCE [LARGE SCALE GENOMIC DNA]</scope>
    <source>
        <strain evidence="1 2">Zutra 3-1</strain>
    </source>
</reference>
<dbReference type="RefSeq" id="WP_162936862.1">
    <property type="nucleotide sequence ID" value="NZ_LT009749.1"/>
</dbReference>
<dbReference type="AlphaFoldDB" id="A0A1S7QQU7"/>
<gene>
    <name evidence="1" type="ORF">AGR7C_Lc100053</name>
</gene>
<sequence>MELFDALPAPIRTAINDAGFEFVPRFAAKLLARGVSADRAAEIIRETDLRLMRKGGAA</sequence>
<proteinExistence type="predicted"/>
<evidence type="ECO:0000313" key="1">
    <source>
        <dbReference type="EMBL" id="CUX40672.1"/>
    </source>
</evidence>
<evidence type="ECO:0000313" key="2">
    <source>
        <dbReference type="Proteomes" id="UP000191987"/>
    </source>
</evidence>
<dbReference type="EMBL" id="FBWG01000028">
    <property type="protein sequence ID" value="CUX40672.1"/>
    <property type="molecule type" value="Genomic_DNA"/>
</dbReference>
<accession>A0A1S7QQU7</accession>
<organism evidence="1 2">
    <name type="scientific">Agrobacterium deltaense Zutra 3/1</name>
    <dbReference type="NCBI Taxonomy" id="1183427"/>
    <lineage>
        <taxon>Bacteria</taxon>
        <taxon>Pseudomonadati</taxon>
        <taxon>Pseudomonadota</taxon>
        <taxon>Alphaproteobacteria</taxon>
        <taxon>Hyphomicrobiales</taxon>
        <taxon>Rhizobiaceae</taxon>
        <taxon>Rhizobium/Agrobacterium group</taxon>
        <taxon>Agrobacterium</taxon>
    </lineage>
</organism>
<dbReference type="Proteomes" id="UP000191987">
    <property type="component" value="Unassembled WGS sequence"/>
</dbReference>